<evidence type="ECO:0000256" key="1">
    <source>
        <dbReference type="ARBA" id="ARBA00008754"/>
    </source>
</evidence>
<comment type="similarity">
    <text evidence="1">Belongs to the LacAB/RpiB family.</text>
</comment>
<dbReference type="Proteomes" id="UP000315349">
    <property type="component" value="Chromosome"/>
</dbReference>
<dbReference type="InterPro" id="IPR003500">
    <property type="entry name" value="RpiB_LacA_LacB"/>
</dbReference>
<sequence length="153" mass="16837">MMKIAVASDHRGVQIKSKILALVSDLGHQALDFGPQDHESVDYPDYGARVAKAVSRAEADRGILICGTGMGMCIVANKFRGVRAATCHDDVTAELSRRHNNANVMCLSGDLLGEPFAMRMVEIWLTTEFEGARHARRVDKISHYESEEFSSNS</sequence>
<dbReference type="Gene3D" id="3.40.1400.10">
    <property type="entry name" value="Sugar-phosphate isomerase, RpiB/LacA/LacB"/>
    <property type="match status" value="1"/>
</dbReference>
<dbReference type="KEGG" id="peh:Spb1_33650"/>
<dbReference type="NCBIfam" id="TIGR00689">
    <property type="entry name" value="rpiB_lacA_lacB"/>
    <property type="match status" value="1"/>
</dbReference>
<dbReference type="NCBIfam" id="NF004051">
    <property type="entry name" value="PRK05571.1"/>
    <property type="match status" value="1"/>
</dbReference>
<dbReference type="GO" id="GO:0005975">
    <property type="term" value="P:carbohydrate metabolic process"/>
    <property type="evidence" value="ECO:0007669"/>
    <property type="project" value="InterPro"/>
</dbReference>
<feature type="active site" description="Proton acceptor" evidence="3">
    <location>
        <position position="66"/>
    </location>
</feature>
<protein>
    <submittedName>
        <fullName evidence="4">Sugar phosphate isomerase YwlF</fullName>
        <ecNumber evidence="4">5.3.1.-</ecNumber>
    </submittedName>
</protein>
<evidence type="ECO:0000313" key="4">
    <source>
        <dbReference type="EMBL" id="QDV31421.1"/>
    </source>
</evidence>
<dbReference type="EMBL" id="CP036299">
    <property type="protein sequence ID" value="QDV31421.1"/>
    <property type="molecule type" value="Genomic_DNA"/>
</dbReference>
<proteinExistence type="inferred from homology"/>
<evidence type="ECO:0000313" key="5">
    <source>
        <dbReference type="Proteomes" id="UP000315349"/>
    </source>
</evidence>
<dbReference type="PANTHER" id="PTHR43732:SF1">
    <property type="entry name" value="RIBOSE 5-PHOSPHATE ISOMERASE"/>
    <property type="match status" value="1"/>
</dbReference>
<dbReference type="InterPro" id="IPR051812">
    <property type="entry name" value="SPI_LacAB/RpiB"/>
</dbReference>
<dbReference type="Pfam" id="PF02502">
    <property type="entry name" value="LacAB_rpiB"/>
    <property type="match status" value="1"/>
</dbReference>
<dbReference type="GO" id="GO:0016861">
    <property type="term" value="F:intramolecular oxidoreductase activity, interconverting aldoses and ketoses"/>
    <property type="evidence" value="ECO:0007669"/>
    <property type="project" value="UniProtKB-ARBA"/>
</dbReference>
<dbReference type="EC" id="5.3.1.-" evidence="4"/>
<dbReference type="PIRSF" id="PIRSF005384">
    <property type="entry name" value="RpiB_LacA_B"/>
    <property type="match status" value="1"/>
</dbReference>
<dbReference type="InterPro" id="IPR004785">
    <property type="entry name" value="RpiB"/>
</dbReference>
<evidence type="ECO:0000256" key="2">
    <source>
        <dbReference type="ARBA" id="ARBA00023235"/>
    </source>
</evidence>
<feature type="active site" description="Proton donor" evidence="3">
    <location>
        <position position="99"/>
    </location>
</feature>
<reference evidence="4 5" key="1">
    <citation type="submission" date="2019-02" db="EMBL/GenBank/DDBJ databases">
        <title>Deep-cultivation of Planctomycetes and their phenomic and genomic characterization uncovers novel biology.</title>
        <authorList>
            <person name="Wiegand S."/>
            <person name="Jogler M."/>
            <person name="Boedeker C."/>
            <person name="Pinto D."/>
            <person name="Vollmers J."/>
            <person name="Rivas-Marin E."/>
            <person name="Kohn T."/>
            <person name="Peeters S.H."/>
            <person name="Heuer A."/>
            <person name="Rast P."/>
            <person name="Oberbeckmann S."/>
            <person name="Bunk B."/>
            <person name="Jeske O."/>
            <person name="Meyerdierks A."/>
            <person name="Storesund J.E."/>
            <person name="Kallscheuer N."/>
            <person name="Luecker S."/>
            <person name="Lage O.M."/>
            <person name="Pohl T."/>
            <person name="Merkel B.J."/>
            <person name="Hornburger P."/>
            <person name="Mueller R.-W."/>
            <person name="Bruemmer F."/>
            <person name="Labrenz M."/>
            <person name="Spormann A.M."/>
            <person name="Op den Camp H."/>
            <person name="Overmann J."/>
            <person name="Amann R."/>
            <person name="Jetten M.S.M."/>
            <person name="Mascher T."/>
            <person name="Medema M.H."/>
            <person name="Devos D.P."/>
            <person name="Kaster A.-K."/>
            <person name="Ovreas L."/>
            <person name="Rohde M."/>
            <person name="Galperin M.Y."/>
            <person name="Jogler C."/>
        </authorList>
    </citation>
    <scope>NUCLEOTIDE SEQUENCE [LARGE SCALE GENOMIC DNA]</scope>
    <source>
        <strain evidence="4 5">Spb1</strain>
    </source>
</reference>
<name>A0A518GS78_9PLAN</name>
<dbReference type="OrthoDB" id="1778624at2"/>
<organism evidence="4 5">
    <name type="scientific">Planctopirus ephydatiae</name>
    <dbReference type="NCBI Taxonomy" id="2528019"/>
    <lineage>
        <taxon>Bacteria</taxon>
        <taxon>Pseudomonadati</taxon>
        <taxon>Planctomycetota</taxon>
        <taxon>Planctomycetia</taxon>
        <taxon>Planctomycetales</taxon>
        <taxon>Planctomycetaceae</taxon>
        <taxon>Planctopirus</taxon>
    </lineage>
</organism>
<keyword evidence="2 4" id="KW-0413">Isomerase</keyword>
<dbReference type="AlphaFoldDB" id="A0A518GS78"/>
<keyword evidence="5" id="KW-1185">Reference proteome</keyword>
<gene>
    <name evidence="4" type="primary">ywlF</name>
    <name evidence="4" type="ORF">Spb1_33650</name>
</gene>
<dbReference type="InterPro" id="IPR036569">
    <property type="entry name" value="RpiB_LacA_LacB_sf"/>
</dbReference>
<accession>A0A518GS78</accession>
<evidence type="ECO:0000256" key="3">
    <source>
        <dbReference type="PIRSR" id="PIRSR005384-1"/>
    </source>
</evidence>
<dbReference type="NCBIfam" id="TIGR01120">
    <property type="entry name" value="rpiB"/>
    <property type="match status" value="1"/>
</dbReference>
<dbReference type="SUPFAM" id="SSF89623">
    <property type="entry name" value="Ribose/Galactose isomerase RpiB/AlsB"/>
    <property type="match status" value="1"/>
</dbReference>
<dbReference type="PANTHER" id="PTHR43732">
    <property type="entry name" value="RIBOSE 5-PHOSPHATE ISOMERASE-RELATED"/>
    <property type="match status" value="1"/>
</dbReference>